<organism evidence="2 3">
    <name type="scientific">Candidatus Shapirobacteria bacterium GW2011_GWE2_38_30</name>
    <dbReference type="NCBI Taxonomy" id="1618490"/>
    <lineage>
        <taxon>Bacteria</taxon>
        <taxon>Candidatus Shapironibacteriota</taxon>
    </lineage>
</organism>
<protein>
    <submittedName>
        <fullName evidence="2">Uncharacterized protein</fullName>
    </submittedName>
</protein>
<proteinExistence type="predicted"/>
<feature type="transmembrane region" description="Helical" evidence="1">
    <location>
        <begin position="67"/>
        <end position="88"/>
    </location>
</feature>
<keyword evidence="1" id="KW-0472">Membrane</keyword>
<gene>
    <name evidence="2" type="ORF">US90_C0017G0019</name>
</gene>
<feature type="transmembrane region" description="Helical" evidence="1">
    <location>
        <begin position="28"/>
        <end position="55"/>
    </location>
</feature>
<keyword evidence="1" id="KW-1133">Transmembrane helix</keyword>
<dbReference type="STRING" id="1618490.US90_C0017G0019"/>
<dbReference type="EMBL" id="LBUT01000017">
    <property type="protein sequence ID" value="KKQ69400.1"/>
    <property type="molecule type" value="Genomic_DNA"/>
</dbReference>
<evidence type="ECO:0000313" key="2">
    <source>
        <dbReference type="EMBL" id="KKQ69400.1"/>
    </source>
</evidence>
<dbReference type="Proteomes" id="UP000034406">
    <property type="component" value="Unassembled WGS sequence"/>
</dbReference>
<keyword evidence="1" id="KW-0812">Transmembrane</keyword>
<accession>A0A0G0K1Q1</accession>
<reference evidence="2 3" key="1">
    <citation type="journal article" date="2015" name="Nature">
        <title>rRNA introns, odd ribosomes, and small enigmatic genomes across a large radiation of phyla.</title>
        <authorList>
            <person name="Brown C.T."/>
            <person name="Hug L.A."/>
            <person name="Thomas B.C."/>
            <person name="Sharon I."/>
            <person name="Castelle C.J."/>
            <person name="Singh A."/>
            <person name="Wilkins M.J."/>
            <person name="Williams K.H."/>
            <person name="Banfield J.F."/>
        </authorList>
    </citation>
    <scope>NUCLEOTIDE SEQUENCE [LARGE SCALE GENOMIC DNA]</scope>
</reference>
<dbReference type="AlphaFoldDB" id="A0A0G0K1Q1"/>
<evidence type="ECO:0000256" key="1">
    <source>
        <dbReference type="SAM" id="Phobius"/>
    </source>
</evidence>
<comment type="caution">
    <text evidence="2">The sequence shown here is derived from an EMBL/GenBank/DDBJ whole genome shotgun (WGS) entry which is preliminary data.</text>
</comment>
<evidence type="ECO:0000313" key="3">
    <source>
        <dbReference type="Proteomes" id="UP000034406"/>
    </source>
</evidence>
<name>A0A0G0K1Q1_9BACT</name>
<sequence length="92" mass="10202">MATGESMSAASSPPCDKFCQRFEGTVPWLLATSMTILAGVPAALLRMSMIFLVAAKDRGIEARMRVLIMRDFLVFTIYSIGKFLLSFLDNFD</sequence>